<dbReference type="Proteomes" id="UP000295606">
    <property type="component" value="Unassembled WGS sequence"/>
</dbReference>
<proteinExistence type="predicted"/>
<gene>
    <name evidence="1" type="ORF">E1N52_39650</name>
</gene>
<comment type="caution">
    <text evidence="1">The sequence shown here is derived from an EMBL/GenBank/DDBJ whole genome shotgun (WGS) entry which is preliminary data.</text>
</comment>
<evidence type="ECO:0000313" key="2">
    <source>
        <dbReference type="Proteomes" id="UP000295606"/>
    </source>
</evidence>
<reference evidence="1 2" key="1">
    <citation type="submission" date="2019-03" db="EMBL/GenBank/DDBJ databases">
        <title>Paraburkholderia sp. isolated from native Mimosa gymnas in Guartela State Park, Brazil.</title>
        <authorList>
            <person name="Paulitsch F."/>
            <person name="Hungria M."/>
            <person name="Delamuta J.R.M."/>
            <person name="Ribeiro R.A."/>
            <person name="Dall'Agnol R."/>
            <person name="Silva J.S.B."/>
        </authorList>
    </citation>
    <scope>NUCLEOTIDE SEQUENCE [LARGE SCALE GENOMIC DNA]</scope>
    <source>
        <strain evidence="1 2">CNPSo 3008</strain>
    </source>
</reference>
<protein>
    <recommendedName>
        <fullName evidence="3">Hydrogenase maturation factor</fullName>
    </recommendedName>
</protein>
<organism evidence="1 2">
    <name type="scientific">Paraburkholderia guartelaensis</name>
    <dbReference type="NCBI Taxonomy" id="2546446"/>
    <lineage>
        <taxon>Bacteria</taxon>
        <taxon>Pseudomonadati</taxon>
        <taxon>Pseudomonadota</taxon>
        <taxon>Betaproteobacteria</taxon>
        <taxon>Burkholderiales</taxon>
        <taxon>Burkholderiaceae</taxon>
        <taxon>Paraburkholderia</taxon>
    </lineage>
</organism>
<name>A0A4R5L257_9BURK</name>
<evidence type="ECO:0008006" key="3">
    <source>
        <dbReference type="Google" id="ProtNLM"/>
    </source>
</evidence>
<dbReference type="OrthoDB" id="9026016at2"/>
<accession>A0A4R5L257</accession>
<dbReference type="AlphaFoldDB" id="A0A4R5L257"/>
<evidence type="ECO:0000313" key="1">
    <source>
        <dbReference type="EMBL" id="TDG02433.1"/>
    </source>
</evidence>
<sequence>MEKMYSYKGFEVTVKLLDVRAVSSEFTYGPPVGYVAEARICTAEPRRPIGVPIRLVAEGNRVFGTIDDALAAGFGAAQHAIDDRAAP</sequence>
<dbReference type="EMBL" id="SMOD01000062">
    <property type="protein sequence ID" value="TDG02433.1"/>
    <property type="molecule type" value="Genomic_DNA"/>
</dbReference>